<evidence type="ECO:0000313" key="1">
    <source>
        <dbReference type="EMBL" id="RAM38292.1"/>
    </source>
</evidence>
<accession>A0A328HID4</accession>
<dbReference type="AlphaFoldDB" id="A0A328HID4"/>
<protein>
    <submittedName>
        <fullName evidence="1">Uncharacterized protein</fullName>
    </submittedName>
</protein>
<reference evidence="1 2" key="1">
    <citation type="submission" date="2018-04" db="EMBL/GenBank/DDBJ databases">
        <title>Bacteria isolated from cave deposits of Manipur.</title>
        <authorList>
            <person name="Sahoo D."/>
            <person name="Sarangthem I."/>
            <person name="Nandeibam J."/>
        </authorList>
    </citation>
    <scope>NUCLEOTIDE SEQUENCE [LARGE SCALE GENOMIC DNA]</scope>
    <source>
        <strain evidence="2">mrc11</strain>
    </source>
</reference>
<gene>
    <name evidence="1" type="ORF">DBZ45_04565</name>
</gene>
<dbReference type="EMBL" id="QLNP01000062">
    <property type="protein sequence ID" value="RAM38292.1"/>
    <property type="molecule type" value="Genomic_DNA"/>
</dbReference>
<proteinExistence type="predicted"/>
<name>A0A328HID4_ARTGO</name>
<evidence type="ECO:0000313" key="2">
    <source>
        <dbReference type="Proteomes" id="UP000249166"/>
    </source>
</evidence>
<sequence length="79" mass="9142">MVPAARPERPARHLVFHGGLHRPNQRNLGRQQLIDSLDDVPFGLRDAYGGDKFPRQAAEYLDDWAAPERAWLRKYYIQG</sequence>
<dbReference type="InterPro" id="IPR021804">
    <property type="entry name" value="DUF3375"/>
</dbReference>
<organism evidence="1 2">
    <name type="scientific">Arthrobacter globiformis</name>
    <dbReference type="NCBI Taxonomy" id="1665"/>
    <lineage>
        <taxon>Bacteria</taxon>
        <taxon>Bacillati</taxon>
        <taxon>Actinomycetota</taxon>
        <taxon>Actinomycetes</taxon>
        <taxon>Micrococcales</taxon>
        <taxon>Micrococcaceae</taxon>
        <taxon>Arthrobacter</taxon>
    </lineage>
</organism>
<dbReference type="Proteomes" id="UP000249166">
    <property type="component" value="Unassembled WGS sequence"/>
</dbReference>
<dbReference type="OrthoDB" id="138803at2"/>
<dbReference type="Pfam" id="PF11855">
    <property type="entry name" value="DUF3375"/>
    <property type="match status" value="1"/>
</dbReference>
<comment type="caution">
    <text evidence="1">The sequence shown here is derived from an EMBL/GenBank/DDBJ whole genome shotgun (WGS) entry which is preliminary data.</text>
</comment>